<dbReference type="Proteomes" id="UP000309667">
    <property type="component" value="Unassembled WGS sequence"/>
</dbReference>
<gene>
    <name evidence="1" type="ORF">E9677_17725</name>
</gene>
<dbReference type="EMBL" id="STGT01000004">
    <property type="protein sequence ID" value="THV12839.1"/>
    <property type="molecule type" value="Genomic_DNA"/>
</dbReference>
<proteinExistence type="predicted"/>
<dbReference type="Gene3D" id="6.10.250.730">
    <property type="match status" value="1"/>
</dbReference>
<evidence type="ECO:0000313" key="1">
    <source>
        <dbReference type="EMBL" id="THV12839.1"/>
    </source>
</evidence>
<protein>
    <submittedName>
        <fullName evidence="1">DUF982 domain-containing protein</fullName>
    </submittedName>
</protein>
<comment type="caution">
    <text evidence="1">The sequence shown here is derived from an EMBL/GenBank/DDBJ whole genome shotgun (WGS) entry which is preliminary data.</text>
</comment>
<accession>A0ABY2QS46</accession>
<reference evidence="1 2" key="1">
    <citation type="submission" date="2019-04" db="EMBL/GenBank/DDBJ databases">
        <title>Genome sequence of strain 7209-2.</title>
        <authorList>
            <person name="Gao J."/>
            <person name="Sun J."/>
        </authorList>
    </citation>
    <scope>NUCLEOTIDE SEQUENCE [LARGE SCALE GENOMIC DNA]</scope>
    <source>
        <strain evidence="1 2">7209-2</strain>
    </source>
</reference>
<dbReference type="RefSeq" id="WP_136559629.1">
    <property type="nucleotide sequence ID" value="NZ_STGT01000004.1"/>
</dbReference>
<dbReference type="Pfam" id="PF06169">
    <property type="entry name" value="DUF982"/>
    <property type="match status" value="1"/>
</dbReference>
<evidence type="ECO:0000313" key="2">
    <source>
        <dbReference type="Proteomes" id="UP000309667"/>
    </source>
</evidence>
<sequence>MTNDPWDKPVELLIEDSSHFQCIKNSRDAVACMATSWPVRHDREYAAARRACLMALDGKLSSTRARSAFVAAAEKAGILRVL</sequence>
<name>A0ABY2QS46_9HYPH</name>
<dbReference type="InterPro" id="IPR010385">
    <property type="entry name" value="DUF982"/>
</dbReference>
<keyword evidence="2" id="KW-1185">Reference proteome</keyword>
<organism evidence="1 2">
    <name type="scientific">Rhizobium rhizophilum</name>
    <dbReference type="NCBI Taxonomy" id="1850373"/>
    <lineage>
        <taxon>Bacteria</taxon>
        <taxon>Pseudomonadati</taxon>
        <taxon>Pseudomonadota</taxon>
        <taxon>Alphaproteobacteria</taxon>
        <taxon>Hyphomicrobiales</taxon>
        <taxon>Rhizobiaceae</taxon>
        <taxon>Rhizobium/Agrobacterium group</taxon>
        <taxon>Rhizobium</taxon>
    </lineage>
</organism>